<organism evidence="2 3">
    <name type="scientific">Kalanchoe fedtschenkoi</name>
    <name type="common">Lavender scallops</name>
    <name type="synonym">South American air plant</name>
    <dbReference type="NCBI Taxonomy" id="63787"/>
    <lineage>
        <taxon>Eukaryota</taxon>
        <taxon>Viridiplantae</taxon>
        <taxon>Streptophyta</taxon>
        <taxon>Embryophyta</taxon>
        <taxon>Tracheophyta</taxon>
        <taxon>Spermatophyta</taxon>
        <taxon>Magnoliopsida</taxon>
        <taxon>eudicotyledons</taxon>
        <taxon>Gunneridae</taxon>
        <taxon>Pentapetalae</taxon>
        <taxon>Saxifragales</taxon>
        <taxon>Crassulaceae</taxon>
        <taxon>Kalanchoe</taxon>
    </lineage>
</organism>
<feature type="region of interest" description="Disordered" evidence="1">
    <location>
        <begin position="43"/>
        <end position="70"/>
    </location>
</feature>
<dbReference type="AlphaFoldDB" id="A0A7N0ZZ00"/>
<feature type="compositionally biased region" description="Basic residues" evidence="1">
    <location>
        <begin position="48"/>
        <end position="57"/>
    </location>
</feature>
<dbReference type="EnsemblPlants" id="Kaladp0056s0092.1.v1.1">
    <property type="protein sequence ID" value="Kaladp0056s0092.1.v1.1"/>
    <property type="gene ID" value="Kaladp0056s0092.v1.1"/>
</dbReference>
<name>A0A7N0ZZ00_KALFE</name>
<dbReference type="Gramene" id="Kaladp0056s0092.2.v1.1">
    <property type="protein sequence ID" value="Kaladp0056s0092.2.v1.1"/>
    <property type="gene ID" value="Kaladp0056s0092.v1.1"/>
</dbReference>
<dbReference type="GO" id="GO:0005634">
    <property type="term" value="C:nucleus"/>
    <property type="evidence" value="ECO:0007669"/>
    <property type="project" value="EnsemblPlants"/>
</dbReference>
<protein>
    <submittedName>
        <fullName evidence="2">Uncharacterized protein</fullName>
    </submittedName>
</protein>
<evidence type="ECO:0000313" key="3">
    <source>
        <dbReference type="Proteomes" id="UP000594263"/>
    </source>
</evidence>
<dbReference type="EnsemblPlants" id="Kaladp0056s0092.2.v1.1">
    <property type="protein sequence ID" value="Kaladp0056s0092.2.v1.1"/>
    <property type="gene ID" value="Kaladp0056s0092.v1.1"/>
</dbReference>
<accession>A0A7N0ZZ00</accession>
<reference evidence="2" key="1">
    <citation type="submission" date="2021-01" db="UniProtKB">
        <authorList>
            <consortium name="EnsemblPlants"/>
        </authorList>
    </citation>
    <scope>IDENTIFICATION</scope>
</reference>
<dbReference type="PANTHER" id="PTHR37212">
    <property type="entry name" value="ACTIN PROTEIN 2/3 COMPLEX SUBUNIT-LIKE PROTEIN"/>
    <property type="match status" value="1"/>
</dbReference>
<dbReference type="GO" id="GO:0006281">
    <property type="term" value="P:DNA repair"/>
    <property type="evidence" value="ECO:0007669"/>
    <property type="project" value="EnsemblPlants"/>
</dbReference>
<dbReference type="OMA" id="STDWRAY"/>
<evidence type="ECO:0000256" key="1">
    <source>
        <dbReference type="SAM" id="MobiDB-lite"/>
    </source>
</evidence>
<dbReference type="Proteomes" id="UP000594263">
    <property type="component" value="Unplaced"/>
</dbReference>
<evidence type="ECO:0000313" key="2">
    <source>
        <dbReference type="EnsemblPlants" id="Kaladp0056s0092.1.v1.1"/>
    </source>
</evidence>
<proteinExistence type="predicted"/>
<sequence>MTDLDAPLDFEFDDPFARSPVAAKKRKKVIGLDDLLIDHYKEQNKSAQSKKKKKRRSYSSDDEEDATQAAKEAQISEVLNDATTKYEELKTEEDASSWNAAVFGKQGDMSFSASLNVENLQLTNSFAKTGIDFLDPGDFAVDDFFEGLLVNGWLTKVVITSGHVESALAKWVLDLTFYSMKENVRSAACSFWCDILLAEKKIVVDLMPCYSEFRKALGVYGYLWNSTENTSSHPGSVQDGPAHCGPPQNIRVWIRLVTACCQGRGLAHPFLVTPEAEELLGAIIFMFLDRRILGLSTQLNDCLVSVISYFSDDTWDQSSVRIAKHLALRVPKDLNSLRIVECIPGVNTRSKLLKSRVAFEILISCFVKDTDAEGILNLLISTDVMEEKCNLFKIYICLGLTENWLLNAHESEHGKGVYQLWKEFLKKCSKIGTPSDWRPYASKVKSKVSYLTACVLTV</sequence>
<dbReference type="PANTHER" id="PTHR37212:SF2">
    <property type="entry name" value="ACTIN PROTEIN 2_3 COMPLEX SUBUNIT-LIKE PROTEIN"/>
    <property type="match status" value="1"/>
</dbReference>
<dbReference type="Gramene" id="Kaladp0056s0092.1.v1.1">
    <property type="protein sequence ID" value="Kaladp0056s0092.1.v1.1"/>
    <property type="gene ID" value="Kaladp0056s0092.v1.1"/>
</dbReference>
<keyword evidence="3" id="KW-1185">Reference proteome</keyword>